<evidence type="ECO:0000313" key="2">
    <source>
        <dbReference type="Proteomes" id="UP001327027"/>
    </source>
</evidence>
<gene>
    <name evidence="1" type="ORF">U6A24_03870</name>
</gene>
<name>A0ABU5ZSG0_9FLAO</name>
<evidence type="ECO:0000313" key="1">
    <source>
        <dbReference type="EMBL" id="MEB3344583.1"/>
    </source>
</evidence>
<reference evidence="1 2" key="1">
    <citation type="journal article" date="2013" name="Int. J. Syst. Evol. Microbiol.">
        <title>Aquimarina gracilis sp. nov., isolated from the gut microflora of a mussel, Mytilus coruscus, and emended description of Aquimarina spongiae.</title>
        <authorList>
            <person name="Park S.C."/>
            <person name="Choe H.N."/>
            <person name="Baik K.S."/>
            <person name="Seong C.N."/>
        </authorList>
    </citation>
    <scope>NUCLEOTIDE SEQUENCE [LARGE SCALE GENOMIC DNA]</scope>
    <source>
        <strain evidence="1 2">PSC32</strain>
    </source>
</reference>
<sequence length="396" mass="46003">MKLKALFTSCFLVFNCIYAQKTTTEVINDILLNLEESTNYNSLELKNKKKYKKHLFLLRDQEETEQKFNGKILFGLNGLEVDNNNLFVINTGVTISRGTYPFQFKFSSNIQAQTQNGSLKETVSNLGISFDYNVDKDINKETYVFVKRTNNSFLGIDQRYEIGGGFIFSSYSGKEKEPLQKKGLTDTGEKILRQLEGFKDNESLGKCVDEVCNINDEDPIDSKYSEILNQKKEDFIKITRKKYSQTRLSILLGLNYELEKTEDNLKLFYKDSTVIDSFPATNRFRIVVRPGFEWQGNNFTFETKAYFKFGVFGELENVVNEGSISDERLDYWAEWENSLSFKFSKKITLGIKYSYFYDNAANRKFINTSQNAESDFRIFSAEDTFQAITFNFEYKL</sequence>
<keyword evidence="2" id="KW-1185">Reference proteome</keyword>
<proteinExistence type="predicted"/>
<dbReference type="RefSeq" id="WP_324178624.1">
    <property type="nucleotide sequence ID" value="NZ_BAABAW010000003.1"/>
</dbReference>
<dbReference type="EMBL" id="JAYKLX010000002">
    <property type="protein sequence ID" value="MEB3344583.1"/>
    <property type="molecule type" value="Genomic_DNA"/>
</dbReference>
<comment type="caution">
    <text evidence="1">The sequence shown here is derived from an EMBL/GenBank/DDBJ whole genome shotgun (WGS) entry which is preliminary data.</text>
</comment>
<accession>A0ABU5ZSG0</accession>
<protein>
    <submittedName>
        <fullName evidence="1">Uncharacterized protein</fullName>
    </submittedName>
</protein>
<organism evidence="1 2">
    <name type="scientific">Aquimarina gracilis</name>
    <dbReference type="NCBI Taxonomy" id="874422"/>
    <lineage>
        <taxon>Bacteria</taxon>
        <taxon>Pseudomonadati</taxon>
        <taxon>Bacteroidota</taxon>
        <taxon>Flavobacteriia</taxon>
        <taxon>Flavobacteriales</taxon>
        <taxon>Flavobacteriaceae</taxon>
        <taxon>Aquimarina</taxon>
    </lineage>
</organism>
<dbReference type="Proteomes" id="UP001327027">
    <property type="component" value="Unassembled WGS sequence"/>
</dbReference>